<dbReference type="AlphaFoldDB" id="A0A7S2X8T5"/>
<dbReference type="EMBL" id="HBHP01011680">
    <property type="protein sequence ID" value="CAD9758571.1"/>
    <property type="molecule type" value="Transcribed_RNA"/>
</dbReference>
<reference evidence="1" key="1">
    <citation type="submission" date="2021-01" db="EMBL/GenBank/DDBJ databases">
        <authorList>
            <person name="Corre E."/>
            <person name="Pelletier E."/>
            <person name="Niang G."/>
            <person name="Scheremetjew M."/>
            <person name="Finn R."/>
            <person name="Kale V."/>
            <person name="Holt S."/>
            <person name="Cochrane G."/>
            <person name="Meng A."/>
            <person name="Brown T."/>
            <person name="Cohen L."/>
        </authorList>
    </citation>
    <scope>NUCLEOTIDE SEQUENCE</scope>
    <source>
        <strain evidence="1">CCMP622</strain>
    </source>
</reference>
<evidence type="ECO:0000313" key="1">
    <source>
        <dbReference type="EMBL" id="CAD9758571.1"/>
    </source>
</evidence>
<name>A0A7S2X8T5_9EUKA</name>
<protein>
    <submittedName>
        <fullName evidence="1">Uncharacterized protein</fullName>
    </submittedName>
</protein>
<sequence length="206" mass="23904">MPNEISFESLDRDSGYIFREVNSGALRRPSHPWTRFELTREPPHKMQVFSQPYQEIIRPFRFGQRDQLTAVNTDRPSTSRKYIFLDPTKQAVLEHFGRNKLDCERRMVIDKEPATIQQEWNKERPQALQGLVPKSGTFVLTPNRGTEDLWAPLQDVEFHGDAHFGRRYVQCVDYIAAHVAQGLPKECSELKNRLEDQYADSSNPAS</sequence>
<gene>
    <name evidence="1" type="ORF">LSP00402_LOCUS7249</name>
</gene>
<proteinExistence type="predicted"/>
<accession>A0A7S2X8T5</accession>
<organism evidence="1">
    <name type="scientific">Lotharella oceanica</name>
    <dbReference type="NCBI Taxonomy" id="641309"/>
    <lineage>
        <taxon>Eukaryota</taxon>
        <taxon>Sar</taxon>
        <taxon>Rhizaria</taxon>
        <taxon>Cercozoa</taxon>
        <taxon>Chlorarachniophyceae</taxon>
        <taxon>Lotharella</taxon>
    </lineage>
</organism>